<reference evidence="1 2" key="1">
    <citation type="submission" date="2009-10" db="EMBL/GenBank/DDBJ databases">
        <authorList>
            <person name="Qin X."/>
            <person name="Bachman B."/>
            <person name="Battles P."/>
            <person name="Bell A."/>
            <person name="Bess C."/>
            <person name="Bickham C."/>
            <person name="Chaboub L."/>
            <person name="Chen D."/>
            <person name="Coyle M."/>
            <person name="Deiros D.R."/>
            <person name="Dinh H."/>
            <person name="Forbes L."/>
            <person name="Fowler G."/>
            <person name="Francisco L."/>
            <person name="Fu Q."/>
            <person name="Gubbala S."/>
            <person name="Hale W."/>
            <person name="Han Y."/>
            <person name="Hemphill L."/>
            <person name="Highlander S.K."/>
            <person name="Hirani K."/>
            <person name="Hogues M."/>
            <person name="Jackson L."/>
            <person name="Jakkamsetti A."/>
            <person name="Javaid M."/>
            <person name="Jiang H."/>
            <person name="Korchina V."/>
            <person name="Kovar C."/>
            <person name="Lara F."/>
            <person name="Lee S."/>
            <person name="Mata R."/>
            <person name="Mathew T."/>
            <person name="Moen C."/>
            <person name="Morales K."/>
            <person name="Munidasa M."/>
            <person name="Nazareth L."/>
            <person name="Ngo R."/>
            <person name="Nguyen L."/>
            <person name="Okwuonu G."/>
            <person name="Ongeri F."/>
            <person name="Patil S."/>
            <person name="Petrosino J."/>
            <person name="Pham C."/>
            <person name="Pham P."/>
            <person name="Pu L.-L."/>
            <person name="Puazo M."/>
            <person name="Raj R."/>
            <person name="Reid J."/>
            <person name="Rouhana J."/>
            <person name="Saada N."/>
            <person name="Shang Y."/>
            <person name="Simmons D."/>
            <person name="Thornton R."/>
            <person name="Warren J."/>
            <person name="Weissenberger G."/>
            <person name="Zhang J."/>
            <person name="Zhang L."/>
            <person name="Zhou C."/>
            <person name="Zhu D."/>
            <person name="Muzny D."/>
            <person name="Worley K."/>
            <person name="Gibbs R."/>
        </authorList>
    </citation>
    <scope>NUCLEOTIDE SEQUENCE [LARGE SCALE GENOMIC DNA]</scope>
    <source>
        <strain evidence="1 2">DSM 17361</strain>
    </source>
</reference>
<organism evidence="1 2">
    <name type="scientific">Hallella bergensis DSM 17361</name>
    <dbReference type="NCBI Taxonomy" id="585502"/>
    <lineage>
        <taxon>Bacteria</taxon>
        <taxon>Pseudomonadati</taxon>
        <taxon>Bacteroidota</taxon>
        <taxon>Bacteroidia</taxon>
        <taxon>Bacteroidales</taxon>
        <taxon>Prevotellaceae</taxon>
        <taxon>Hallella</taxon>
    </lineage>
</organism>
<sequence>MTAKLAEQLKNFPLYSQDGKQKNATCVCVFELDSSAGMYWRGNQKATTLLCSVS</sequence>
<keyword evidence="2" id="KW-1185">Reference proteome</keyword>
<dbReference type="HOGENOM" id="CLU_3046527_0_0_10"/>
<evidence type="ECO:0000313" key="2">
    <source>
        <dbReference type="Proteomes" id="UP000003160"/>
    </source>
</evidence>
<name>D1Q0N4_9BACT</name>
<dbReference type="EMBL" id="ACKS01000110">
    <property type="protein sequence ID" value="EFA42781.1"/>
    <property type="molecule type" value="Genomic_DNA"/>
</dbReference>
<dbReference type="AlphaFoldDB" id="D1Q0N4"/>
<protein>
    <submittedName>
        <fullName evidence="1">Uncharacterized protein</fullName>
    </submittedName>
</protein>
<accession>D1Q0N4</accession>
<comment type="caution">
    <text evidence="1">The sequence shown here is derived from an EMBL/GenBank/DDBJ whole genome shotgun (WGS) entry which is preliminary data.</text>
</comment>
<gene>
    <name evidence="1" type="ORF">HMPREF0645_2769</name>
</gene>
<dbReference type="Proteomes" id="UP000003160">
    <property type="component" value="Unassembled WGS sequence"/>
</dbReference>
<evidence type="ECO:0000313" key="1">
    <source>
        <dbReference type="EMBL" id="EFA42781.1"/>
    </source>
</evidence>
<proteinExistence type="predicted"/>